<evidence type="ECO:0000259" key="7">
    <source>
        <dbReference type="PROSITE" id="PS51192"/>
    </source>
</evidence>
<dbReference type="InterPro" id="IPR027417">
    <property type="entry name" value="P-loop_NTPase"/>
</dbReference>
<dbReference type="EMBL" id="BRYB01003545">
    <property type="protein sequence ID" value="GMI38543.1"/>
    <property type="molecule type" value="Genomic_DNA"/>
</dbReference>
<sequence length="370" mass="40109">SRTSPPPPPPSAVSGGTSYESSSNPNSAAPPSPSAPIRVGSAAGWELVVSPGDHVVHRKYGVGVLARSFHKIPPPTRAEKSGQAQRLQREIDRARAAGLPPPPTPEPASPTLGTEDRPGDPRAQLTLEIQYSDGLLHVPASKAYRLSRFRPGSTGPAPRLSKMGGGAWEKKKEKVRQGAHEIAEEVLALYATRDRLRRPPFSDRLSPLVANFSATFPYPPTPDQARCFAAVEQDMVYRTRPMDRLICGDVGFGKTEVAFRALYRCVAAGRQAALLAPTTVLAGQHYKNLAQRMEPFGVRVAMLRGRVASKYRGRLGGREQVKEGSADGTVDIVVGTHALLSKDMAFKDLGLLVVDEEQRFGVKQKERLKM</sequence>
<feature type="region of interest" description="Disordered" evidence="6">
    <location>
        <begin position="147"/>
        <end position="168"/>
    </location>
</feature>
<feature type="non-terminal residue" evidence="8">
    <location>
        <position position="1"/>
    </location>
</feature>
<evidence type="ECO:0000256" key="5">
    <source>
        <dbReference type="ARBA" id="ARBA00023204"/>
    </source>
</evidence>
<dbReference type="InterPro" id="IPR003711">
    <property type="entry name" value="CarD-like/TRCF_RID"/>
</dbReference>
<dbReference type="PANTHER" id="PTHR47964:SF1">
    <property type="entry name" value="ATP-DEPENDENT DNA HELICASE HOMOLOG RECG, CHLOROPLASTIC"/>
    <property type="match status" value="1"/>
</dbReference>
<dbReference type="InterPro" id="IPR011545">
    <property type="entry name" value="DEAD/DEAH_box_helicase_dom"/>
</dbReference>
<feature type="domain" description="Helicase ATP-binding" evidence="7">
    <location>
        <begin position="235"/>
        <end position="370"/>
    </location>
</feature>
<protein>
    <recommendedName>
        <fullName evidence="7">Helicase ATP-binding domain-containing protein</fullName>
    </recommendedName>
</protein>
<dbReference type="PROSITE" id="PS51192">
    <property type="entry name" value="HELICASE_ATP_BIND_1"/>
    <property type="match status" value="1"/>
</dbReference>
<feature type="region of interest" description="Disordered" evidence="6">
    <location>
        <begin position="1"/>
        <end position="38"/>
    </location>
</feature>
<dbReference type="SMART" id="SM01058">
    <property type="entry name" value="CarD_TRCF"/>
    <property type="match status" value="1"/>
</dbReference>
<keyword evidence="5" id="KW-0234">DNA repair</keyword>
<dbReference type="InterPro" id="IPR014001">
    <property type="entry name" value="Helicase_ATP-bd"/>
</dbReference>
<accession>A0ABQ6N385</accession>
<feature type="compositionally biased region" description="Pro residues" evidence="6">
    <location>
        <begin position="99"/>
        <end position="108"/>
    </location>
</feature>
<dbReference type="SMART" id="SM00487">
    <property type="entry name" value="DEXDc"/>
    <property type="match status" value="1"/>
</dbReference>
<keyword evidence="9" id="KW-1185">Reference proteome</keyword>
<feature type="region of interest" description="Disordered" evidence="6">
    <location>
        <begin position="94"/>
        <end position="121"/>
    </location>
</feature>
<reference evidence="8 9" key="1">
    <citation type="journal article" date="2023" name="Commun. Biol.">
        <title>Genome analysis of Parmales, the sister group of diatoms, reveals the evolutionary specialization of diatoms from phago-mixotrophs to photoautotrophs.</title>
        <authorList>
            <person name="Ban H."/>
            <person name="Sato S."/>
            <person name="Yoshikawa S."/>
            <person name="Yamada K."/>
            <person name="Nakamura Y."/>
            <person name="Ichinomiya M."/>
            <person name="Sato N."/>
            <person name="Blanc-Mathieu R."/>
            <person name="Endo H."/>
            <person name="Kuwata A."/>
            <person name="Ogata H."/>
        </authorList>
    </citation>
    <scope>NUCLEOTIDE SEQUENCE [LARGE SCALE GENOMIC DNA]</scope>
</reference>
<keyword evidence="3" id="KW-0067">ATP-binding</keyword>
<organism evidence="8 9">
    <name type="scientific">Tetraparma gracilis</name>
    <dbReference type="NCBI Taxonomy" id="2962635"/>
    <lineage>
        <taxon>Eukaryota</taxon>
        <taxon>Sar</taxon>
        <taxon>Stramenopiles</taxon>
        <taxon>Ochrophyta</taxon>
        <taxon>Bolidophyceae</taxon>
        <taxon>Parmales</taxon>
        <taxon>Triparmaceae</taxon>
        <taxon>Tetraparma</taxon>
    </lineage>
</organism>
<dbReference type="InterPro" id="IPR047112">
    <property type="entry name" value="RecG/Mfd"/>
</dbReference>
<evidence type="ECO:0000256" key="1">
    <source>
        <dbReference type="ARBA" id="ARBA00022763"/>
    </source>
</evidence>
<keyword evidence="3" id="KW-0547">Nucleotide-binding</keyword>
<keyword evidence="4" id="KW-0238">DNA-binding</keyword>
<keyword evidence="1" id="KW-0227">DNA damage</keyword>
<feature type="compositionally biased region" description="Pro residues" evidence="6">
    <location>
        <begin position="1"/>
        <end position="11"/>
    </location>
</feature>
<evidence type="ECO:0000313" key="9">
    <source>
        <dbReference type="Proteomes" id="UP001165060"/>
    </source>
</evidence>
<dbReference type="Pfam" id="PF00270">
    <property type="entry name" value="DEAD"/>
    <property type="match status" value="1"/>
</dbReference>
<proteinExistence type="predicted"/>
<evidence type="ECO:0000313" key="8">
    <source>
        <dbReference type="EMBL" id="GMI38543.1"/>
    </source>
</evidence>
<keyword evidence="2" id="KW-0378">Hydrolase</keyword>
<gene>
    <name evidence="8" type="ORF">TeGR_g13239</name>
</gene>
<keyword evidence="3" id="KW-0347">Helicase</keyword>
<comment type="caution">
    <text evidence="8">The sequence shown here is derived from an EMBL/GenBank/DDBJ whole genome shotgun (WGS) entry which is preliminary data.</text>
</comment>
<evidence type="ECO:0000256" key="3">
    <source>
        <dbReference type="ARBA" id="ARBA00022806"/>
    </source>
</evidence>
<evidence type="ECO:0000256" key="4">
    <source>
        <dbReference type="ARBA" id="ARBA00023125"/>
    </source>
</evidence>
<dbReference type="Proteomes" id="UP001165060">
    <property type="component" value="Unassembled WGS sequence"/>
</dbReference>
<name>A0ABQ6N385_9STRA</name>
<evidence type="ECO:0000256" key="2">
    <source>
        <dbReference type="ARBA" id="ARBA00022801"/>
    </source>
</evidence>
<evidence type="ECO:0000256" key="6">
    <source>
        <dbReference type="SAM" id="MobiDB-lite"/>
    </source>
</evidence>
<dbReference type="SUPFAM" id="SSF52540">
    <property type="entry name" value="P-loop containing nucleoside triphosphate hydrolases"/>
    <property type="match status" value="1"/>
</dbReference>
<dbReference type="Gene3D" id="3.40.50.300">
    <property type="entry name" value="P-loop containing nucleotide triphosphate hydrolases"/>
    <property type="match status" value="1"/>
</dbReference>
<dbReference type="PANTHER" id="PTHR47964">
    <property type="entry name" value="ATP-DEPENDENT DNA HELICASE HOMOLOG RECG, CHLOROPLASTIC"/>
    <property type="match status" value="1"/>
</dbReference>